<dbReference type="Gene3D" id="1.10.510.10">
    <property type="entry name" value="Transferase(Phosphotransferase) domain 1"/>
    <property type="match status" value="1"/>
</dbReference>
<dbReference type="Pfam" id="PF00069">
    <property type="entry name" value="Pkinase"/>
    <property type="match status" value="1"/>
</dbReference>
<dbReference type="GO" id="GO:0004674">
    <property type="term" value="F:protein serine/threonine kinase activity"/>
    <property type="evidence" value="ECO:0007669"/>
    <property type="project" value="UniProtKB-KW"/>
</dbReference>
<dbReference type="PROSITE" id="PS50011">
    <property type="entry name" value="PROTEIN_KINASE_DOM"/>
    <property type="match status" value="1"/>
</dbReference>
<keyword evidence="11" id="KW-1185">Reference proteome</keyword>
<evidence type="ECO:0000256" key="5">
    <source>
        <dbReference type="ARBA" id="ARBA00022777"/>
    </source>
</evidence>
<dbReference type="SMART" id="SM00220">
    <property type="entry name" value="S_TKc"/>
    <property type="match status" value="1"/>
</dbReference>
<evidence type="ECO:0000256" key="3">
    <source>
        <dbReference type="ARBA" id="ARBA00022679"/>
    </source>
</evidence>
<dbReference type="SUPFAM" id="SSF56112">
    <property type="entry name" value="Protein kinase-like (PK-like)"/>
    <property type="match status" value="1"/>
</dbReference>
<feature type="compositionally biased region" description="Low complexity" evidence="7">
    <location>
        <begin position="294"/>
        <end position="308"/>
    </location>
</feature>
<evidence type="ECO:0000259" key="9">
    <source>
        <dbReference type="PROSITE" id="PS50011"/>
    </source>
</evidence>
<dbReference type="EMBL" id="JAEACQ010000233">
    <property type="protein sequence ID" value="MBL7629644.1"/>
    <property type="molecule type" value="Genomic_DNA"/>
</dbReference>
<keyword evidence="5 10" id="KW-0418">Kinase</keyword>
<dbReference type="Gene3D" id="3.30.200.20">
    <property type="entry name" value="Phosphorylase Kinase, domain 1"/>
    <property type="match status" value="1"/>
</dbReference>
<keyword evidence="2 10" id="KW-0723">Serine/threonine-protein kinase</keyword>
<reference evidence="10" key="1">
    <citation type="submission" date="2020-12" db="EMBL/GenBank/DDBJ databases">
        <title>Genomic characterization of non-nitrogen-fixing Frankia strains.</title>
        <authorList>
            <person name="Carlos-Shanley C."/>
            <person name="Guerra T."/>
            <person name="Hahn D."/>
        </authorList>
    </citation>
    <scope>NUCLEOTIDE SEQUENCE</scope>
    <source>
        <strain evidence="10">CN6</strain>
    </source>
</reference>
<organism evidence="10 11">
    <name type="scientific">Frankia nepalensis</name>
    <dbReference type="NCBI Taxonomy" id="1836974"/>
    <lineage>
        <taxon>Bacteria</taxon>
        <taxon>Bacillati</taxon>
        <taxon>Actinomycetota</taxon>
        <taxon>Actinomycetes</taxon>
        <taxon>Frankiales</taxon>
        <taxon>Frankiaceae</taxon>
        <taxon>Frankia</taxon>
    </lineage>
</organism>
<keyword evidence="8" id="KW-0812">Transmembrane</keyword>
<evidence type="ECO:0000256" key="7">
    <source>
        <dbReference type="SAM" id="MobiDB-lite"/>
    </source>
</evidence>
<keyword evidence="6" id="KW-0067">ATP-binding</keyword>
<dbReference type="InterPro" id="IPR011009">
    <property type="entry name" value="Kinase-like_dom_sf"/>
</dbReference>
<evidence type="ECO:0000313" key="10">
    <source>
        <dbReference type="EMBL" id="MBL7629644.1"/>
    </source>
</evidence>
<evidence type="ECO:0000256" key="2">
    <source>
        <dbReference type="ARBA" id="ARBA00022527"/>
    </source>
</evidence>
<protein>
    <recommendedName>
        <fullName evidence="1">non-specific serine/threonine protein kinase</fullName>
        <ecNumber evidence="1">2.7.11.1</ecNumber>
    </recommendedName>
</protein>
<dbReference type="RefSeq" id="WP_203001226.1">
    <property type="nucleotide sequence ID" value="NZ_JADWYU010000054.1"/>
</dbReference>
<dbReference type="EC" id="2.7.11.1" evidence="1"/>
<keyword evidence="8" id="KW-1133">Transmembrane helix</keyword>
<gene>
    <name evidence="10" type="ORF">I7412_21220</name>
</gene>
<feature type="compositionally biased region" description="Low complexity" evidence="7">
    <location>
        <begin position="393"/>
        <end position="414"/>
    </location>
</feature>
<feature type="region of interest" description="Disordered" evidence="7">
    <location>
        <begin position="294"/>
        <end position="324"/>
    </location>
</feature>
<dbReference type="AlphaFoldDB" id="A0A937RIV1"/>
<keyword evidence="4" id="KW-0547">Nucleotide-binding</keyword>
<feature type="region of interest" description="Disordered" evidence="7">
    <location>
        <begin position="355"/>
        <end position="431"/>
    </location>
</feature>
<dbReference type="InterPro" id="IPR000719">
    <property type="entry name" value="Prot_kinase_dom"/>
</dbReference>
<comment type="caution">
    <text evidence="10">The sequence shown here is derived from an EMBL/GenBank/DDBJ whole genome shotgun (WGS) entry which is preliminary data.</text>
</comment>
<accession>A0A937RIV1</accession>
<feature type="transmembrane region" description="Helical" evidence="8">
    <location>
        <begin position="330"/>
        <end position="352"/>
    </location>
</feature>
<feature type="domain" description="Protein kinase" evidence="9">
    <location>
        <begin position="20"/>
        <end position="286"/>
    </location>
</feature>
<dbReference type="CDD" id="cd14014">
    <property type="entry name" value="STKc_PknB_like"/>
    <property type="match status" value="1"/>
</dbReference>
<proteinExistence type="predicted"/>
<dbReference type="GO" id="GO:0005524">
    <property type="term" value="F:ATP binding"/>
    <property type="evidence" value="ECO:0007669"/>
    <property type="project" value="UniProtKB-KW"/>
</dbReference>
<evidence type="ECO:0000256" key="4">
    <source>
        <dbReference type="ARBA" id="ARBA00022741"/>
    </source>
</evidence>
<dbReference type="Proteomes" id="UP000604475">
    <property type="component" value="Unassembled WGS sequence"/>
</dbReference>
<evidence type="ECO:0000256" key="6">
    <source>
        <dbReference type="ARBA" id="ARBA00022840"/>
    </source>
</evidence>
<name>A0A937RIV1_9ACTN</name>
<dbReference type="PANTHER" id="PTHR43289">
    <property type="entry name" value="MITOGEN-ACTIVATED PROTEIN KINASE KINASE KINASE 20-RELATED"/>
    <property type="match status" value="1"/>
</dbReference>
<evidence type="ECO:0000256" key="1">
    <source>
        <dbReference type="ARBA" id="ARBA00012513"/>
    </source>
</evidence>
<evidence type="ECO:0000313" key="11">
    <source>
        <dbReference type="Proteomes" id="UP000604475"/>
    </source>
</evidence>
<keyword evidence="3" id="KW-0808">Transferase</keyword>
<keyword evidence="8" id="KW-0472">Membrane</keyword>
<evidence type="ECO:0000256" key="8">
    <source>
        <dbReference type="SAM" id="Phobius"/>
    </source>
</evidence>
<sequence>MTARAERGEPSPPVSDLTGFTDITLAGRGAQGHVYRATKTSIGKVVALKAFPLGSGAALRERALRAEVDALVALSHHPGVVGVHDLHLRGAWAWLEMDYCAGGSSLGWAADLAHAPDWAPRAAVAALLELGGQVAQALAFAHRLGWVHGDVKPGNILLDHLGTARVGDFGLARLASAGLVPRPGYRAPGTPRYQPPEVLLEGAVPTAAGDVFALAETLRDLRRLVGGDGLAAPERVLDPDVTDTEALGTSPTEVLADLEVLLAHMSVTDPARRPRASEVADRLAALGARLASGESALSRAASPTDPATLPSPPPPTLPTTRPRRRGAVRAAVAVGVALALLGFAGGAAWLLWPDPTGGQDVTDGNRPEPGTSSQPGPTGEDVEVTSPPPGSPGAPSGGASTSAGPTTGGSSPPAGGEGATVAPPPVAPSSSADGVTYAWPAGLLTPQLLDGNCVFTIFYGQFGDAAFAKVRFYSGDCGGTTLILLGRGDDGVIRKWGTTGSSAGEDECGRYLEIQADSGTVKSTAVGQTVLFRETGTTYTFTAGEGAPPAVHRPC</sequence>
<dbReference type="PANTHER" id="PTHR43289:SF6">
    <property type="entry name" value="SERINE_THREONINE-PROTEIN KINASE NEKL-3"/>
    <property type="match status" value="1"/>
</dbReference>